<name>A0AAD5SHA3_9FUNG</name>
<sequence length="108" mass="12607">MPELFRGSLWRGSGRFDESGEEVNSIDHKRRLLQRLVTMGVDMDAESDWMRRTAWDYAAYEPVNGDRATASEAAEWEALFLEFGKETPRRLTWDDVESSDEDKKEEED</sequence>
<dbReference type="AlphaFoldDB" id="A0AAD5SHA3"/>
<keyword evidence="2" id="KW-1185">Reference proteome</keyword>
<proteinExistence type="predicted"/>
<accession>A0AAD5SHA3</accession>
<reference evidence="1" key="1">
    <citation type="submission" date="2020-05" db="EMBL/GenBank/DDBJ databases">
        <title>Phylogenomic resolution of chytrid fungi.</title>
        <authorList>
            <person name="Stajich J.E."/>
            <person name="Amses K."/>
            <person name="Simmons R."/>
            <person name="Seto K."/>
            <person name="Myers J."/>
            <person name="Bonds A."/>
            <person name="Quandt C.A."/>
            <person name="Barry K."/>
            <person name="Liu P."/>
            <person name="Grigoriev I."/>
            <person name="Longcore J.E."/>
            <person name="James T.Y."/>
        </authorList>
    </citation>
    <scope>NUCLEOTIDE SEQUENCE</scope>
    <source>
        <strain evidence="1">JEL0318</strain>
    </source>
</reference>
<evidence type="ECO:0000313" key="2">
    <source>
        <dbReference type="Proteomes" id="UP001212841"/>
    </source>
</evidence>
<evidence type="ECO:0000313" key="1">
    <source>
        <dbReference type="EMBL" id="KAJ3053450.1"/>
    </source>
</evidence>
<gene>
    <name evidence="1" type="ORF">HK097_004234</name>
</gene>
<dbReference type="EMBL" id="JADGJD010000206">
    <property type="protein sequence ID" value="KAJ3053450.1"/>
    <property type="molecule type" value="Genomic_DNA"/>
</dbReference>
<organism evidence="1 2">
    <name type="scientific">Rhizophlyctis rosea</name>
    <dbReference type="NCBI Taxonomy" id="64517"/>
    <lineage>
        <taxon>Eukaryota</taxon>
        <taxon>Fungi</taxon>
        <taxon>Fungi incertae sedis</taxon>
        <taxon>Chytridiomycota</taxon>
        <taxon>Chytridiomycota incertae sedis</taxon>
        <taxon>Chytridiomycetes</taxon>
        <taxon>Rhizophlyctidales</taxon>
        <taxon>Rhizophlyctidaceae</taxon>
        <taxon>Rhizophlyctis</taxon>
    </lineage>
</organism>
<dbReference type="Proteomes" id="UP001212841">
    <property type="component" value="Unassembled WGS sequence"/>
</dbReference>
<comment type="caution">
    <text evidence="1">The sequence shown here is derived from an EMBL/GenBank/DDBJ whole genome shotgun (WGS) entry which is preliminary data.</text>
</comment>
<protein>
    <submittedName>
        <fullName evidence="1">Uncharacterized protein</fullName>
    </submittedName>
</protein>